<dbReference type="GO" id="GO:0005525">
    <property type="term" value="F:GTP binding"/>
    <property type="evidence" value="ECO:0007669"/>
    <property type="project" value="UniProtKB-UniRule"/>
</dbReference>
<dbReference type="GO" id="GO:0003924">
    <property type="term" value="F:GTPase activity"/>
    <property type="evidence" value="ECO:0007669"/>
    <property type="project" value="UniProtKB-UniRule"/>
</dbReference>
<dbReference type="SUPFAM" id="SSF54980">
    <property type="entry name" value="EF-G C-terminal domain-like"/>
    <property type="match status" value="2"/>
</dbReference>
<keyword evidence="3" id="KW-0699">rRNA-binding</keyword>
<dbReference type="Gene3D" id="3.30.70.240">
    <property type="match status" value="1"/>
</dbReference>
<dbReference type="AlphaFoldDB" id="A0A1X7JZH7"/>
<dbReference type="InterPro" id="IPR047042">
    <property type="entry name" value="BipA_II"/>
</dbReference>
<organism evidence="5 6">
    <name type="scientific">Corynebacterium pollutisoli</name>
    <dbReference type="NCBI Taxonomy" id="1610489"/>
    <lineage>
        <taxon>Bacteria</taxon>
        <taxon>Bacillati</taxon>
        <taxon>Actinomycetota</taxon>
        <taxon>Actinomycetes</taxon>
        <taxon>Mycobacteriales</taxon>
        <taxon>Corynebacteriaceae</taxon>
        <taxon>Corynebacterium</taxon>
    </lineage>
</organism>
<dbReference type="InterPro" id="IPR027417">
    <property type="entry name" value="P-loop_NTPase"/>
</dbReference>
<keyword evidence="3" id="KW-0690">Ribosome biogenesis</keyword>
<evidence type="ECO:0000313" key="5">
    <source>
        <dbReference type="EMBL" id="SMG33994.1"/>
    </source>
</evidence>
<keyword evidence="6" id="KW-1185">Reference proteome</keyword>
<dbReference type="Pfam" id="PF03144">
    <property type="entry name" value="GTP_EFTU_D2"/>
    <property type="match status" value="1"/>
</dbReference>
<dbReference type="PANTHER" id="PTHR42908:SF8">
    <property type="entry name" value="TR-TYPE G DOMAIN-CONTAINING PROTEIN"/>
    <property type="match status" value="1"/>
</dbReference>
<dbReference type="Pfam" id="PF21018">
    <property type="entry name" value="BipA_C"/>
    <property type="match status" value="1"/>
</dbReference>
<evidence type="ECO:0000313" key="6">
    <source>
        <dbReference type="Proteomes" id="UP000193309"/>
    </source>
</evidence>
<gene>
    <name evidence="3" type="primary">bipA</name>
    <name evidence="5" type="ORF">SAMN06295981_2093</name>
</gene>
<dbReference type="Pfam" id="PF00679">
    <property type="entry name" value="EFG_C"/>
    <property type="match status" value="1"/>
</dbReference>
<keyword evidence="3" id="KW-0378">Hydrolase</keyword>
<dbReference type="GO" id="GO:0043022">
    <property type="term" value="F:ribosome binding"/>
    <property type="evidence" value="ECO:0007669"/>
    <property type="project" value="UniProtKB-UniRule"/>
</dbReference>
<dbReference type="RefSeq" id="WP_085550190.1">
    <property type="nucleotide sequence ID" value="NZ_FXAR01000008.1"/>
</dbReference>
<dbReference type="Pfam" id="PF00009">
    <property type="entry name" value="GTP_EFTU"/>
    <property type="match status" value="1"/>
</dbReference>
<evidence type="ECO:0000256" key="3">
    <source>
        <dbReference type="HAMAP-Rule" id="MF_00849"/>
    </source>
</evidence>
<dbReference type="OrthoDB" id="9801472at2"/>
<evidence type="ECO:0000259" key="4">
    <source>
        <dbReference type="PROSITE" id="PS51722"/>
    </source>
</evidence>
<keyword evidence="2 3" id="KW-0342">GTP-binding</keyword>
<dbReference type="InterPro" id="IPR035647">
    <property type="entry name" value="EFG_III/V"/>
</dbReference>
<dbReference type="InterPro" id="IPR000795">
    <property type="entry name" value="T_Tr_GTP-bd_dom"/>
</dbReference>
<dbReference type="FunFam" id="3.30.70.240:FF:000002">
    <property type="entry name" value="GTP-binding protein TypA"/>
    <property type="match status" value="1"/>
</dbReference>
<evidence type="ECO:0000256" key="2">
    <source>
        <dbReference type="ARBA" id="ARBA00023134"/>
    </source>
</evidence>
<dbReference type="NCBIfam" id="TIGR01394">
    <property type="entry name" value="TypA_BipA"/>
    <property type="match status" value="1"/>
</dbReference>
<dbReference type="Gene3D" id="2.40.30.10">
    <property type="entry name" value="Translation factors"/>
    <property type="match status" value="1"/>
</dbReference>
<keyword evidence="3" id="KW-0963">Cytoplasm</keyword>
<comment type="catalytic activity">
    <reaction evidence="3">
        <text>GTP + H2O = GDP + phosphate + H(+)</text>
        <dbReference type="Rhea" id="RHEA:19669"/>
        <dbReference type="ChEBI" id="CHEBI:15377"/>
        <dbReference type="ChEBI" id="CHEBI:15378"/>
        <dbReference type="ChEBI" id="CHEBI:37565"/>
        <dbReference type="ChEBI" id="CHEBI:43474"/>
        <dbReference type="ChEBI" id="CHEBI:58189"/>
    </reaction>
</comment>
<keyword evidence="1 3" id="KW-0547">Nucleotide-binding</keyword>
<reference evidence="6" key="1">
    <citation type="submission" date="2017-04" db="EMBL/GenBank/DDBJ databases">
        <authorList>
            <person name="Varghese N."/>
            <person name="Submissions S."/>
        </authorList>
    </citation>
    <scope>NUCLEOTIDE SEQUENCE [LARGE SCALE GENOMIC DNA]</scope>
    <source>
        <strain evidence="6">VDS</strain>
    </source>
</reference>
<dbReference type="CDD" id="cd03710">
    <property type="entry name" value="BipA_TypA_C"/>
    <property type="match status" value="1"/>
</dbReference>
<dbReference type="InterPro" id="IPR004161">
    <property type="entry name" value="EFTu-like_2"/>
</dbReference>
<dbReference type="SMART" id="SM00838">
    <property type="entry name" value="EFG_C"/>
    <property type="match status" value="1"/>
</dbReference>
<evidence type="ECO:0000256" key="1">
    <source>
        <dbReference type="ARBA" id="ARBA00022741"/>
    </source>
</evidence>
<dbReference type="EC" id="3.6.5.-" evidence="3"/>
<dbReference type="InterPro" id="IPR000640">
    <property type="entry name" value="EFG_V-like"/>
</dbReference>
<dbReference type="FunFam" id="3.30.70.870:FF:000003">
    <property type="entry name" value="GTP-binding protein TypA"/>
    <property type="match status" value="1"/>
</dbReference>
<dbReference type="Gene3D" id="3.30.70.870">
    <property type="entry name" value="Elongation Factor G (Translational Gtpase), domain 3"/>
    <property type="match status" value="1"/>
</dbReference>
<dbReference type="SUPFAM" id="SSF50447">
    <property type="entry name" value="Translation proteins"/>
    <property type="match status" value="1"/>
</dbReference>
<dbReference type="GO" id="GO:0000027">
    <property type="term" value="P:ribosomal large subunit assembly"/>
    <property type="evidence" value="ECO:0007669"/>
    <property type="project" value="UniProtKB-UniRule"/>
</dbReference>
<keyword evidence="3" id="KW-0694">RNA-binding</keyword>
<dbReference type="InterPro" id="IPR005225">
    <property type="entry name" value="Small_GTP-bd"/>
</dbReference>
<dbReference type="PRINTS" id="PR00315">
    <property type="entry name" value="ELONGATNFCT"/>
</dbReference>
<dbReference type="Gene3D" id="2.40.50.250">
    <property type="entry name" value="bipa protein"/>
    <property type="match status" value="1"/>
</dbReference>
<sequence>MSHPEFRNVAIVAHVDHGKTTLVNSMLEQSGVFDDHGGVTDRVMDSGDLEREKGITILAKNTAVRRQGAGKDGRDLIINVIDTPGHADFGGEVERALSMVDGVVLLVDASEGPLPQTRFVLGKALAAKMPVIILVNKTDRPDARIDEVVEDAQDLLLELASGLEDPEAAEAAEQLLDLPVLYASGREGKASTENPGNGVAPDAADLQALFDVIYEVLPEPSAEIDAPLQAHVTNLDSSSFLGRIGLVRVHAGTLKKGQQVAWIHYDDEGNPHTKNVRIAELLRTVGTTRVPAEGEVVAGDIAAISGIDEIMIGDTLADPENPVALPRITVDEPAISMTIGVNTSPLAGRGGGDKLTARMVKARLDQELIGNVSIRVLPTERPDAWEVQGRGEMALSVLVETMRREGFELTVGKPQVVTQIVDGTVHEPFERMVIDVPSEHQGAVTQLMAARKGQMVSMDTGSGDWVRMEFDVPARGLIGFRTTFMTETRGTGIANSYALEPRPWAGEIKDRATGSLVADRSGQITSYALQQLSDRGNFFVEPGTEAYEGMVVGANNRDEDMDINITREKKLTNMRAASADTTVTLAKAHVLSLDEAMEFCGQDECVEVTPDILRVRKVILNATERARARSREKALNK</sequence>
<feature type="domain" description="Tr-type G" evidence="4">
    <location>
        <begin position="4"/>
        <end position="221"/>
    </location>
</feature>
<comment type="subunit">
    <text evidence="3">Monomer.</text>
</comment>
<dbReference type="NCBIfam" id="TIGR00231">
    <property type="entry name" value="small_GTP"/>
    <property type="match status" value="1"/>
</dbReference>
<dbReference type="CDD" id="cd03691">
    <property type="entry name" value="BipA_TypA_II"/>
    <property type="match status" value="1"/>
</dbReference>
<dbReference type="SUPFAM" id="SSF52540">
    <property type="entry name" value="P-loop containing nucleoside triphosphate hydrolases"/>
    <property type="match status" value="1"/>
</dbReference>
<comment type="function">
    <text evidence="3">A 50S ribosomal subunit assembly protein with GTPase activity, required for 50S subunit assembly at low temperatures, may also play a role in translation. Binds GTP and analogs. Binds the 70S ribosome between the 30S and 50S subunits, in a similar position as ribosome-bound EF-G; it contacts a number of ribosomal proteins, both rRNAs and the A-site tRNA.</text>
</comment>
<dbReference type="CDD" id="cd01891">
    <property type="entry name" value="TypA_BipA"/>
    <property type="match status" value="1"/>
</dbReference>
<feature type="binding site" evidence="3">
    <location>
        <begin position="16"/>
        <end position="21"/>
    </location>
    <ligand>
        <name>GTP</name>
        <dbReference type="ChEBI" id="CHEBI:37565"/>
    </ligand>
</feature>
<dbReference type="GO" id="GO:0005829">
    <property type="term" value="C:cytosol"/>
    <property type="evidence" value="ECO:0007669"/>
    <property type="project" value="TreeGrafter"/>
</dbReference>
<dbReference type="Gene3D" id="3.40.50.300">
    <property type="entry name" value="P-loop containing nucleotide triphosphate hydrolases"/>
    <property type="match status" value="1"/>
</dbReference>
<dbReference type="FunFam" id="2.40.50.250:FF:000001">
    <property type="entry name" value="GTP-binding protein TypA"/>
    <property type="match status" value="1"/>
</dbReference>
<keyword evidence="3" id="KW-0820">tRNA-binding</keyword>
<protein>
    <recommendedName>
        <fullName evidence="3">Large ribosomal subunit assembly factor BipA</fullName>
        <ecNumber evidence="3">3.6.5.-</ecNumber>
    </recommendedName>
    <alternativeName>
        <fullName evidence="3">GTP-binding protein BipA</fullName>
    </alternativeName>
</protein>
<dbReference type="InterPro" id="IPR006298">
    <property type="entry name" value="BipA"/>
</dbReference>
<dbReference type="InterPro" id="IPR047041">
    <property type="entry name" value="BipA_GTP-bd_dom"/>
</dbReference>
<dbReference type="GO" id="GO:1990904">
    <property type="term" value="C:ribonucleoprotein complex"/>
    <property type="evidence" value="ECO:0007669"/>
    <property type="project" value="TreeGrafter"/>
</dbReference>
<dbReference type="HAMAP" id="MF_00849">
    <property type="entry name" value="BipA"/>
    <property type="match status" value="1"/>
</dbReference>
<dbReference type="EMBL" id="FXAR01000008">
    <property type="protein sequence ID" value="SMG33994.1"/>
    <property type="molecule type" value="Genomic_DNA"/>
</dbReference>
<accession>A0A1X7JZH7</accession>
<name>A0A1X7JZH7_9CORY</name>
<dbReference type="GO" id="GO:0000049">
    <property type="term" value="F:tRNA binding"/>
    <property type="evidence" value="ECO:0007669"/>
    <property type="project" value="UniProtKB-KW"/>
</dbReference>
<dbReference type="InterPro" id="IPR048876">
    <property type="entry name" value="BipA_C"/>
</dbReference>
<dbReference type="PROSITE" id="PS51722">
    <property type="entry name" value="G_TR_2"/>
    <property type="match status" value="1"/>
</dbReference>
<dbReference type="STRING" id="1610489.SAMN06295981_2093"/>
<comment type="similarity">
    <text evidence="3">Belongs to the TRAFAC class translation factor GTPase superfamily. Classic translation factor GTPase family. BipA subfamily.</text>
</comment>
<dbReference type="InterPro" id="IPR035651">
    <property type="entry name" value="BipA_V"/>
</dbReference>
<dbReference type="PANTHER" id="PTHR42908">
    <property type="entry name" value="TRANSLATION ELONGATION FACTOR-RELATED"/>
    <property type="match status" value="1"/>
</dbReference>
<dbReference type="Proteomes" id="UP000193309">
    <property type="component" value="Unassembled WGS sequence"/>
</dbReference>
<feature type="binding site" evidence="3">
    <location>
        <begin position="136"/>
        <end position="139"/>
    </location>
    <ligand>
        <name>GTP</name>
        <dbReference type="ChEBI" id="CHEBI:37565"/>
    </ligand>
</feature>
<comment type="subcellular location">
    <subcellularLocation>
        <location evidence="3">Cytoplasm</location>
    </subcellularLocation>
    <text evidence="3">Binds to ribosomes.</text>
</comment>
<proteinExistence type="inferred from homology"/>
<dbReference type="InterPro" id="IPR042116">
    <property type="entry name" value="TypA/BipA_C"/>
</dbReference>
<dbReference type="GO" id="GO:0019843">
    <property type="term" value="F:rRNA binding"/>
    <property type="evidence" value="ECO:0007669"/>
    <property type="project" value="UniProtKB-KW"/>
</dbReference>
<dbReference type="InterPro" id="IPR009000">
    <property type="entry name" value="Transl_B-barrel_sf"/>
</dbReference>